<dbReference type="Proteomes" id="UP001385892">
    <property type="component" value="Unassembled WGS sequence"/>
</dbReference>
<dbReference type="InterPro" id="IPR052515">
    <property type="entry name" value="Gfo/Idh/MocA_Oxidoreductase"/>
</dbReference>
<proteinExistence type="predicted"/>
<dbReference type="InterPro" id="IPR036291">
    <property type="entry name" value="NAD(P)-bd_dom_sf"/>
</dbReference>
<dbReference type="Gene3D" id="3.30.360.10">
    <property type="entry name" value="Dihydrodipicolinate Reductase, domain 2"/>
    <property type="match status" value="1"/>
</dbReference>
<name>A0ABU8WDX4_9BURK</name>
<sequence length="341" mass="36210">MTRLGMALIGLGPGSEPHLASLRALQDRVDLRWAVTRSDPAKAEGKVPAHTRLTNDIAQTLQDPEVQAVIVATPAHTHLAIASQALAAGKHTLVEKPLDVSLGKAEELVRLAAATDLRFGVVLQHRFRPGAVRLRELIASSSLGEIQAGVLQIPWWRSQAGYYDQPGRGSVARDGGGVLLTQAIHALDLFRSLVGVRDVLASRVRTTAIHRMETEDFAAALLTLANGAPGVLMATTAMYPGRAESLELVCARATASLVGGTLRVLYHDGRTEVVEGEDKSGSGDSIMDFSPAAHLALHRDFLDAIAEGRPPAVSGDEALQTHRVIDKIIAAGAFEPSISQP</sequence>
<dbReference type="RefSeq" id="WP_340340762.1">
    <property type="nucleotide sequence ID" value="NZ_JBBKZT010000001.1"/>
</dbReference>
<reference evidence="3 4" key="1">
    <citation type="submission" date="2024-03" db="EMBL/GenBank/DDBJ databases">
        <title>Novel species of the genus Variovorax.</title>
        <authorList>
            <person name="Liu Q."/>
            <person name="Xin Y.-H."/>
        </authorList>
    </citation>
    <scope>NUCLEOTIDE SEQUENCE [LARGE SCALE GENOMIC DNA]</scope>
    <source>
        <strain evidence="3 4">KACC 18900</strain>
    </source>
</reference>
<dbReference type="PANTHER" id="PTHR43249">
    <property type="entry name" value="UDP-N-ACETYL-2-AMINO-2-DEOXY-D-GLUCURONATE OXIDASE"/>
    <property type="match status" value="1"/>
</dbReference>
<evidence type="ECO:0000259" key="2">
    <source>
        <dbReference type="Pfam" id="PF22725"/>
    </source>
</evidence>
<protein>
    <submittedName>
        <fullName evidence="3">Gfo/Idh/MocA family oxidoreductase</fullName>
    </submittedName>
</protein>
<evidence type="ECO:0000259" key="1">
    <source>
        <dbReference type="Pfam" id="PF01408"/>
    </source>
</evidence>
<dbReference type="PANTHER" id="PTHR43249:SF1">
    <property type="entry name" value="D-GLUCOSIDE 3-DEHYDROGENASE"/>
    <property type="match status" value="1"/>
</dbReference>
<dbReference type="Gene3D" id="3.40.50.720">
    <property type="entry name" value="NAD(P)-binding Rossmann-like Domain"/>
    <property type="match status" value="1"/>
</dbReference>
<dbReference type="Pfam" id="PF01408">
    <property type="entry name" value="GFO_IDH_MocA"/>
    <property type="match status" value="1"/>
</dbReference>
<dbReference type="SUPFAM" id="SSF55347">
    <property type="entry name" value="Glyceraldehyde-3-phosphate dehydrogenase-like, C-terminal domain"/>
    <property type="match status" value="1"/>
</dbReference>
<organism evidence="3 4">
    <name type="scientific">Variovorax rhizosphaerae</name>
    <dbReference type="NCBI Taxonomy" id="1836200"/>
    <lineage>
        <taxon>Bacteria</taxon>
        <taxon>Pseudomonadati</taxon>
        <taxon>Pseudomonadota</taxon>
        <taxon>Betaproteobacteria</taxon>
        <taxon>Burkholderiales</taxon>
        <taxon>Comamonadaceae</taxon>
        <taxon>Variovorax</taxon>
    </lineage>
</organism>
<evidence type="ECO:0000313" key="4">
    <source>
        <dbReference type="Proteomes" id="UP001385892"/>
    </source>
</evidence>
<feature type="domain" description="Gfo/Idh/MocA-like oxidoreductase N-terminal" evidence="1">
    <location>
        <begin position="6"/>
        <end position="121"/>
    </location>
</feature>
<dbReference type="InterPro" id="IPR000683">
    <property type="entry name" value="Gfo/Idh/MocA-like_OxRdtase_N"/>
</dbReference>
<keyword evidence="4" id="KW-1185">Reference proteome</keyword>
<comment type="caution">
    <text evidence="3">The sequence shown here is derived from an EMBL/GenBank/DDBJ whole genome shotgun (WGS) entry which is preliminary data.</text>
</comment>
<accession>A0ABU8WDX4</accession>
<dbReference type="Pfam" id="PF22725">
    <property type="entry name" value="GFO_IDH_MocA_C3"/>
    <property type="match status" value="1"/>
</dbReference>
<dbReference type="EMBL" id="JBBKZT010000001">
    <property type="protein sequence ID" value="MEJ8845604.1"/>
    <property type="molecule type" value="Genomic_DNA"/>
</dbReference>
<gene>
    <name evidence="3" type="ORF">WKW82_03040</name>
</gene>
<evidence type="ECO:0000313" key="3">
    <source>
        <dbReference type="EMBL" id="MEJ8845604.1"/>
    </source>
</evidence>
<dbReference type="SUPFAM" id="SSF51735">
    <property type="entry name" value="NAD(P)-binding Rossmann-fold domains"/>
    <property type="match status" value="1"/>
</dbReference>
<feature type="domain" description="GFO/IDH/MocA-like oxidoreductase" evidence="2">
    <location>
        <begin position="133"/>
        <end position="255"/>
    </location>
</feature>
<dbReference type="InterPro" id="IPR055170">
    <property type="entry name" value="GFO_IDH_MocA-like_dom"/>
</dbReference>